<evidence type="ECO:0000313" key="2">
    <source>
        <dbReference type="EMBL" id="MBB5015980.1"/>
    </source>
</evidence>
<dbReference type="EMBL" id="JACHHX010000012">
    <property type="protein sequence ID" value="MBB5015980.1"/>
    <property type="molecule type" value="Genomic_DNA"/>
</dbReference>
<organism evidence="2 3">
    <name type="scientific">Rehaibacterium terrae</name>
    <dbReference type="NCBI Taxonomy" id="1341696"/>
    <lineage>
        <taxon>Bacteria</taxon>
        <taxon>Pseudomonadati</taxon>
        <taxon>Pseudomonadota</taxon>
        <taxon>Gammaproteobacteria</taxon>
        <taxon>Lysobacterales</taxon>
        <taxon>Lysobacteraceae</taxon>
        <taxon>Rehaibacterium</taxon>
    </lineage>
</organism>
<dbReference type="SUPFAM" id="SSF82784">
    <property type="entry name" value="OsmC-like"/>
    <property type="match status" value="1"/>
</dbReference>
<gene>
    <name evidence="2" type="ORF">HNQ58_001890</name>
</gene>
<dbReference type="InterPro" id="IPR003718">
    <property type="entry name" value="OsmC/Ohr_fam"/>
</dbReference>
<dbReference type="Gene3D" id="3.30.300.20">
    <property type="match status" value="1"/>
</dbReference>
<dbReference type="PANTHER" id="PTHR42830">
    <property type="entry name" value="OSMOTICALLY INDUCIBLE FAMILY PROTEIN"/>
    <property type="match status" value="1"/>
</dbReference>
<comment type="caution">
    <text evidence="2">The sequence shown here is derived from an EMBL/GenBank/DDBJ whole genome shotgun (WGS) entry which is preliminary data.</text>
</comment>
<feature type="region of interest" description="Disordered" evidence="1">
    <location>
        <begin position="1"/>
        <end position="27"/>
    </location>
</feature>
<dbReference type="Pfam" id="PF02566">
    <property type="entry name" value="OsmC"/>
    <property type="match status" value="1"/>
</dbReference>
<dbReference type="InterPro" id="IPR052707">
    <property type="entry name" value="OsmC_Ohr_Peroxiredoxin"/>
</dbReference>
<dbReference type="GO" id="GO:0004601">
    <property type="term" value="F:peroxidase activity"/>
    <property type="evidence" value="ECO:0007669"/>
    <property type="project" value="InterPro"/>
</dbReference>
<dbReference type="InterPro" id="IPR015946">
    <property type="entry name" value="KH_dom-like_a/b"/>
</dbReference>
<evidence type="ECO:0000256" key="1">
    <source>
        <dbReference type="SAM" id="MobiDB-lite"/>
    </source>
</evidence>
<dbReference type="RefSeq" id="WP_183948646.1">
    <property type="nucleotide sequence ID" value="NZ_JACHHX010000012.1"/>
</dbReference>
<reference evidence="2 3" key="1">
    <citation type="submission" date="2020-08" db="EMBL/GenBank/DDBJ databases">
        <title>Genomic Encyclopedia of Type Strains, Phase IV (KMG-IV): sequencing the most valuable type-strain genomes for metagenomic binning, comparative biology and taxonomic classification.</title>
        <authorList>
            <person name="Goeker M."/>
        </authorList>
    </citation>
    <scope>NUCLEOTIDE SEQUENCE [LARGE SCALE GENOMIC DNA]</scope>
    <source>
        <strain evidence="2 3">DSM 25897</strain>
    </source>
</reference>
<dbReference type="AlphaFoldDB" id="A0A7W7Y0R9"/>
<sequence>MQIQRRATARWEGGLKQGQGRLSTPQSGLLDGQRYAFGTRFTDEVGTNPEELLAAAHAGCNSMALAASLERAGHVAERVETEAEARMELGAAGPSIVGVHLKVSAKVPGIGADAFAAIAEDSKRNCVISRALGVPVSLDARLVD</sequence>
<dbReference type="GO" id="GO:0006979">
    <property type="term" value="P:response to oxidative stress"/>
    <property type="evidence" value="ECO:0007669"/>
    <property type="project" value="InterPro"/>
</dbReference>
<evidence type="ECO:0000313" key="3">
    <source>
        <dbReference type="Proteomes" id="UP000519004"/>
    </source>
</evidence>
<dbReference type="InterPro" id="IPR036102">
    <property type="entry name" value="OsmC/Ohrsf"/>
</dbReference>
<proteinExistence type="predicted"/>
<protein>
    <submittedName>
        <fullName evidence="2">Osmotically inducible protein OsmC</fullName>
    </submittedName>
</protein>
<dbReference type="InterPro" id="IPR019904">
    <property type="entry name" value="Peroxiredoxin_OsmC"/>
</dbReference>
<keyword evidence="3" id="KW-1185">Reference proteome</keyword>
<dbReference type="Proteomes" id="UP000519004">
    <property type="component" value="Unassembled WGS sequence"/>
</dbReference>
<dbReference type="PANTHER" id="PTHR42830:SF1">
    <property type="entry name" value="OSMOTICALLY INDUCIBLE FAMILY PROTEIN"/>
    <property type="match status" value="1"/>
</dbReference>
<name>A0A7W7Y0R9_9GAMM</name>
<accession>A0A7W7Y0R9</accession>
<dbReference type="NCBIfam" id="TIGR03562">
    <property type="entry name" value="osmo_induc_OsmC"/>
    <property type="match status" value="1"/>
</dbReference>